<comment type="caution">
    <text evidence="1">The sequence shown here is derived from an EMBL/GenBank/DDBJ whole genome shotgun (WGS) entry which is preliminary data.</text>
</comment>
<organism evidence="1 2">
    <name type="scientific">Bacillus taeanensis</name>
    <dbReference type="NCBI Taxonomy" id="273032"/>
    <lineage>
        <taxon>Bacteria</taxon>
        <taxon>Bacillati</taxon>
        <taxon>Bacillota</taxon>
        <taxon>Bacilli</taxon>
        <taxon>Bacillales</taxon>
        <taxon>Bacillaceae</taxon>
        <taxon>Bacillus</taxon>
    </lineage>
</organism>
<evidence type="ECO:0000313" key="1">
    <source>
        <dbReference type="EMBL" id="RBW70235.1"/>
    </source>
</evidence>
<evidence type="ECO:0000313" key="2">
    <source>
        <dbReference type="Proteomes" id="UP000253314"/>
    </source>
</evidence>
<protein>
    <recommendedName>
        <fullName evidence="3">YlbE-like protein</fullName>
    </recommendedName>
</protein>
<keyword evidence="2" id="KW-1185">Reference proteome</keyword>
<name>A0A366XYL6_9BACI</name>
<sequence length="78" mass="9629">MRKEIIQYLDQRQDLKYFIRIHPEWYKRLSRNPNDLQALERVAKQYYKGTILQKVNRFQEQIQMAQMLLGMLSILKEE</sequence>
<evidence type="ECO:0008006" key="3">
    <source>
        <dbReference type="Google" id="ProtNLM"/>
    </source>
</evidence>
<dbReference type="Proteomes" id="UP000253314">
    <property type="component" value="Unassembled WGS sequence"/>
</dbReference>
<dbReference type="AlphaFoldDB" id="A0A366XYL6"/>
<dbReference type="OrthoDB" id="1646085at2"/>
<dbReference type="InterPro" id="IPR025613">
    <property type="entry name" value="YlbE"/>
</dbReference>
<reference evidence="1 2" key="1">
    <citation type="submission" date="2018-07" db="EMBL/GenBank/DDBJ databases">
        <title>Lottiidibacillus patelloidae gen. nov., sp. nov., isolated from the intestinal tract of a marine limpet and the reclassification of B. taeanensis BH030017T, B. algicola KMM 3737T and B. hwajinpoensis SW-72T as genus Lottiidibacillus.</title>
        <authorList>
            <person name="Liu R."/>
            <person name="Huang Z."/>
        </authorList>
    </citation>
    <scope>NUCLEOTIDE SEQUENCE [LARGE SCALE GENOMIC DNA]</scope>
    <source>
        <strain evidence="1 2">BH030017</strain>
    </source>
</reference>
<proteinExistence type="predicted"/>
<dbReference type="EMBL" id="QOCW01000005">
    <property type="protein sequence ID" value="RBW70235.1"/>
    <property type="molecule type" value="Genomic_DNA"/>
</dbReference>
<dbReference type="Pfam" id="PF14003">
    <property type="entry name" value="YlbE"/>
    <property type="match status" value="1"/>
</dbReference>
<gene>
    <name evidence="1" type="ORF">DS031_06590</name>
</gene>
<accession>A0A366XYL6</accession>
<dbReference type="RefSeq" id="WP_113805140.1">
    <property type="nucleotide sequence ID" value="NZ_QOCW01000005.1"/>
</dbReference>